<dbReference type="Proteomes" id="UP000662914">
    <property type="component" value="Chromosome"/>
</dbReference>
<comment type="subcellular location">
    <subcellularLocation>
        <location evidence="1">Peroxisome</location>
    </subcellularLocation>
</comment>
<dbReference type="PANTHER" id="PTHR43684">
    <property type="match status" value="1"/>
</dbReference>
<name>A0A809SA49_9PROT</name>
<keyword evidence="4" id="KW-0413">Isomerase</keyword>
<dbReference type="Pfam" id="PF00378">
    <property type="entry name" value="ECH_1"/>
    <property type="match status" value="1"/>
</dbReference>
<dbReference type="InterPro" id="IPR029045">
    <property type="entry name" value="ClpP/crotonase-like_dom_sf"/>
</dbReference>
<accession>A0A809SA49</accession>
<dbReference type="SUPFAM" id="SSF52096">
    <property type="entry name" value="ClpP/crotonase"/>
    <property type="match status" value="1"/>
</dbReference>
<protein>
    <submittedName>
        <fullName evidence="5">Enoyl-CoA hydratase</fullName>
    </submittedName>
</protein>
<sequence>MSEHIHTELTSSVLRIEMRRPEKKNALTGPMYAAMADALERVAREDAMRVVLIHGQPEVFTAGNDLADFLDGPADDPDRPVFRFLRAIAAAPKPLIAAVTGNAVGVGTTMLLHCDLVYAGEGARFQLPFVNLALCPEAASSLLLPRLAGHPRAAELLFFGEPFDAAKAREIGLANAVLPDAGVFAHALARAQKLATLPAASLRETKRLMKQGIAALVPQAMQDEGEIFRRQLASPAAKEAFSAFLEKRKPDFSKFE</sequence>
<dbReference type="KEGG" id="ddz:DSYM_13730"/>
<evidence type="ECO:0000256" key="3">
    <source>
        <dbReference type="ARBA" id="ARBA00023140"/>
    </source>
</evidence>
<dbReference type="Gene3D" id="3.90.226.10">
    <property type="entry name" value="2-enoyl-CoA Hydratase, Chain A, domain 1"/>
    <property type="match status" value="1"/>
</dbReference>
<dbReference type="AlphaFoldDB" id="A0A809SA49"/>
<dbReference type="PANTHER" id="PTHR43684:SF1">
    <property type="entry name" value="ENOYL-COA DELTA ISOMERASE 2"/>
    <property type="match status" value="1"/>
</dbReference>
<proteinExistence type="inferred from homology"/>
<dbReference type="EMBL" id="AP021857">
    <property type="protein sequence ID" value="BBO20674.1"/>
    <property type="molecule type" value="Genomic_DNA"/>
</dbReference>
<evidence type="ECO:0000313" key="5">
    <source>
        <dbReference type="EMBL" id="BBO20674.1"/>
    </source>
</evidence>
<reference evidence="5" key="1">
    <citation type="journal article" name="DNA Res.">
        <title>The physiological potential of anammox bacteria as revealed by their core genome structure.</title>
        <authorList>
            <person name="Okubo T."/>
            <person name="Toyoda A."/>
            <person name="Fukuhara K."/>
            <person name="Uchiyama I."/>
            <person name="Harigaya Y."/>
            <person name="Kuroiwa M."/>
            <person name="Suzuki T."/>
            <person name="Murakami Y."/>
            <person name="Suwa Y."/>
            <person name="Takami H."/>
        </authorList>
    </citation>
    <scope>NUCLEOTIDE SEQUENCE</scope>
    <source>
        <strain evidence="5">317325-3</strain>
    </source>
</reference>
<dbReference type="CDD" id="cd06558">
    <property type="entry name" value="crotonase-like"/>
    <property type="match status" value="1"/>
</dbReference>
<dbReference type="Gene3D" id="1.10.12.10">
    <property type="entry name" value="Lyase 2-enoyl-coa Hydratase, Chain A, domain 2"/>
    <property type="match status" value="1"/>
</dbReference>
<dbReference type="InterPro" id="IPR051053">
    <property type="entry name" value="ECH/Chromodomain_protein"/>
</dbReference>
<dbReference type="GO" id="GO:0004165">
    <property type="term" value="F:delta(3)-delta(2)-enoyl-CoA isomerase activity"/>
    <property type="evidence" value="ECO:0007669"/>
    <property type="project" value="UniProtKB-ARBA"/>
</dbReference>
<evidence type="ECO:0000256" key="2">
    <source>
        <dbReference type="ARBA" id="ARBA00005254"/>
    </source>
</evidence>
<dbReference type="InterPro" id="IPR014748">
    <property type="entry name" value="Enoyl-CoA_hydra_C"/>
</dbReference>
<organism evidence="5 6">
    <name type="scientific">Candidatus Desulfobacillus denitrificans</name>
    <dbReference type="NCBI Taxonomy" id="2608985"/>
    <lineage>
        <taxon>Bacteria</taxon>
        <taxon>Pseudomonadati</taxon>
        <taxon>Pseudomonadota</taxon>
        <taxon>Betaproteobacteria</taxon>
        <taxon>Candidatus Desulfobacillus</taxon>
    </lineage>
</organism>
<comment type="similarity">
    <text evidence="2">Belongs to the enoyl-CoA hydratase/isomerase family.</text>
</comment>
<evidence type="ECO:0000256" key="1">
    <source>
        <dbReference type="ARBA" id="ARBA00004275"/>
    </source>
</evidence>
<evidence type="ECO:0000313" key="6">
    <source>
        <dbReference type="Proteomes" id="UP000662914"/>
    </source>
</evidence>
<evidence type="ECO:0000256" key="4">
    <source>
        <dbReference type="ARBA" id="ARBA00023235"/>
    </source>
</evidence>
<keyword evidence="3" id="KW-0576">Peroxisome</keyword>
<gene>
    <name evidence="5" type="ORF">DSYM_13730</name>
</gene>
<dbReference type="InterPro" id="IPR001753">
    <property type="entry name" value="Enoyl-CoA_hydra/iso"/>
</dbReference>